<dbReference type="RefSeq" id="WP_198574286.1">
    <property type="nucleotide sequence ID" value="NZ_JADWOX010000001.1"/>
</dbReference>
<comment type="caution">
    <text evidence="1">The sequence shown here is derived from an EMBL/GenBank/DDBJ whole genome shotgun (WGS) entry which is preliminary data.</text>
</comment>
<sequence length="157" mass="17375">MALSPAEWAMIETEINAKRNRFSRPLEVSDQCACLEWWEVANLMDAARAQGRQQATTSTGELRPLSPANAAAVEAVFGKPVMLDEEGEDWNALLDYVRAQGRASLEERCAALEEGLRTAIDIGGLHYLQRLPANAWYCDKVDEIRALLATPGERENG</sequence>
<proteinExistence type="predicted"/>
<reference evidence="1 2" key="1">
    <citation type="submission" date="2020-11" db="EMBL/GenBank/DDBJ databases">
        <title>genome sequence of strain KACC 18849.</title>
        <authorList>
            <person name="Gao J."/>
            <person name="Zhang X."/>
        </authorList>
    </citation>
    <scope>NUCLEOTIDE SEQUENCE [LARGE SCALE GENOMIC DNA]</scope>
    <source>
        <strain evidence="1 2">KACC 18849</strain>
    </source>
</reference>
<accession>A0ABS0SRS7</accession>
<evidence type="ECO:0000313" key="2">
    <source>
        <dbReference type="Proteomes" id="UP000639859"/>
    </source>
</evidence>
<name>A0ABS0SRS7_9CAUL</name>
<gene>
    <name evidence="1" type="ORF">I4Q42_01465</name>
</gene>
<dbReference type="Proteomes" id="UP000639859">
    <property type="component" value="Unassembled WGS sequence"/>
</dbReference>
<keyword evidence="2" id="KW-1185">Reference proteome</keyword>
<evidence type="ECO:0000313" key="1">
    <source>
        <dbReference type="EMBL" id="MBI1682330.1"/>
    </source>
</evidence>
<protein>
    <submittedName>
        <fullName evidence="1">Uncharacterized protein</fullName>
    </submittedName>
</protein>
<dbReference type="EMBL" id="JADWOX010000001">
    <property type="protein sequence ID" value="MBI1682330.1"/>
    <property type="molecule type" value="Genomic_DNA"/>
</dbReference>
<organism evidence="1 2">
    <name type="scientific">Caulobacter hibisci</name>
    <dbReference type="NCBI Taxonomy" id="2035993"/>
    <lineage>
        <taxon>Bacteria</taxon>
        <taxon>Pseudomonadati</taxon>
        <taxon>Pseudomonadota</taxon>
        <taxon>Alphaproteobacteria</taxon>
        <taxon>Caulobacterales</taxon>
        <taxon>Caulobacteraceae</taxon>
        <taxon>Caulobacter</taxon>
    </lineage>
</organism>